<reference evidence="1 2" key="1">
    <citation type="submission" date="2016-11" db="EMBL/GenBank/DDBJ databases">
        <title>The macronuclear genome of Stentor coeruleus: a giant cell with tiny introns.</title>
        <authorList>
            <person name="Slabodnick M."/>
            <person name="Ruby J.G."/>
            <person name="Reiff S.B."/>
            <person name="Swart E.C."/>
            <person name="Gosai S."/>
            <person name="Prabakaran S."/>
            <person name="Witkowska E."/>
            <person name="Larue G.E."/>
            <person name="Fisher S."/>
            <person name="Freeman R.M."/>
            <person name="Gunawardena J."/>
            <person name="Chu W."/>
            <person name="Stover N.A."/>
            <person name="Gregory B.D."/>
            <person name="Nowacki M."/>
            <person name="Derisi J."/>
            <person name="Roy S.W."/>
            <person name="Marshall W.F."/>
            <person name="Sood P."/>
        </authorList>
    </citation>
    <scope>NUCLEOTIDE SEQUENCE [LARGE SCALE GENOMIC DNA]</scope>
    <source>
        <strain evidence="1">WM001</strain>
    </source>
</reference>
<name>A0A1R2B4P0_9CILI</name>
<evidence type="ECO:0000313" key="2">
    <source>
        <dbReference type="Proteomes" id="UP000187209"/>
    </source>
</evidence>
<evidence type="ECO:0000313" key="1">
    <source>
        <dbReference type="EMBL" id="OMJ71761.1"/>
    </source>
</evidence>
<dbReference type="AlphaFoldDB" id="A0A1R2B4P0"/>
<accession>A0A1R2B4P0</accession>
<organism evidence="1 2">
    <name type="scientific">Stentor coeruleus</name>
    <dbReference type="NCBI Taxonomy" id="5963"/>
    <lineage>
        <taxon>Eukaryota</taxon>
        <taxon>Sar</taxon>
        <taxon>Alveolata</taxon>
        <taxon>Ciliophora</taxon>
        <taxon>Postciliodesmatophora</taxon>
        <taxon>Heterotrichea</taxon>
        <taxon>Heterotrichida</taxon>
        <taxon>Stentoridae</taxon>
        <taxon>Stentor</taxon>
    </lineage>
</organism>
<comment type="caution">
    <text evidence="1">The sequence shown here is derived from an EMBL/GenBank/DDBJ whole genome shotgun (WGS) entry which is preliminary data.</text>
</comment>
<proteinExistence type="predicted"/>
<sequence length="341" mass="39792">MLVETLINNPMKKFNHEDLLDDIPKDDCLYKALPKLPDFHLKSSSLDTSYKTYDPRIMDVMQRSKKIEALTNIRKNARTPSMPSRTIKIRSRKEENKSFSISYKKKNILRSLNDSGKAQALPNINTRLKEFIGKVQEKYAKLVKALEFKQDILSFDAIIGYLKKSSILLKRPTYTRDRQRAYSKSPPVYRNNQYIVPIYQEDITMGISEKMLLLSDILDPFKTGIISKQHFYGILTMYEYTNFGMPKNLSSSRLDFNNLRHLQSLSTQVNEIKRIYKHYSDCQLLTRDGFTCLLRSIFNSECTEEILFFLTIGNKVNFAQFLSVIPLLLENYDNLMVKIQV</sequence>
<gene>
    <name evidence="1" type="ORF">SteCoe_29932</name>
</gene>
<keyword evidence="2" id="KW-1185">Reference proteome</keyword>
<protein>
    <recommendedName>
        <fullName evidence="3">EF-hand domain-containing protein</fullName>
    </recommendedName>
</protein>
<dbReference type="EMBL" id="MPUH01000958">
    <property type="protein sequence ID" value="OMJ71761.1"/>
    <property type="molecule type" value="Genomic_DNA"/>
</dbReference>
<dbReference type="Proteomes" id="UP000187209">
    <property type="component" value="Unassembled WGS sequence"/>
</dbReference>
<dbReference type="OrthoDB" id="10615922at2759"/>
<evidence type="ECO:0008006" key="3">
    <source>
        <dbReference type="Google" id="ProtNLM"/>
    </source>
</evidence>